<dbReference type="EMBL" id="CAJNVT010000235">
    <property type="protein sequence ID" value="CAF2747996.1"/>
    <property type="molecule type" value="Genomic_DNA"/>
</dbReference>
<dbReference type="Proteomes" id="UP000675881">
    <property type="component" value="Unassembled WGS sequence"/>
</dbReference>
<protein>
    <submittedName>
        <fullName evidence="2">(salmon louse) hypothetical protein</fullName>
    </submittedName>
</protein>
<evidence type="ECO:0000256" key="1">
    <source>
        <dbReference type="SAM" id="MobiDB-lite"/>
    </source>
</evidence>
<proteinExistence type="predicted"/>
<comment type="caution">
    <text evidence="2">The sequence shown here is derived from an EMBL/GenBank/DDBJ whole genome shotgun (WGS) entry which is preliminary data.</text>
</comment>
<organism evidence="2 3">
    <name type="scientific">Lepeophtheirus salmonis</name>
    <name type="common">Salmon louse</name>
    <name type="synonym">Caligus salmonis</name>
    <dbReference type="NCBI Taxonomy" id="72036"/>
    <lineage>
        <taxon>Eukaryota</taxon>
        <taxon>Metazoa</taxon>
        <taxon>Ecdysozoa</taxon>
        <taxon>Arthropoda</taxon>
        <taxon>Crustacea</taxon>
        <taxon>Multicrustacea</taxon>
        <taxon>Hexanauplia</taxon>
        <taxon>Copepoda</taxon>
        <taxon>Siphonostomatoida</taxon>
        <taxon>Caligidae</taxon>
        <taxon>Lepeophtheirus</taxon>
    </lineage>
</organism>
<dbReference type="AlphaFoldDB" id="A0A817FGA6"/>
<evidence type="ECO:0000313" key="2">
    <source>
        <dbReference type="EMBL" id="CAF2747996.1"/>
    </source>
</evidence>
<name>A0A817FGA6_LEPSM</name>
<gene>
    <name evidence="2" type="ORF">LSAA_388</name>
</gene>
<accession>A0A817FGA6</accession>
<reference evidence="2" key="1">
    <citation type="submission" date="2021-02" db="EMBL/GenBank/DDBJ databases">
        <authorList>
            <person name="Bekaert M."/>
        </authorList>
    </citation>
    <scope>NUCLEOTIDE SEQUENCE</scope>
    <source>
        <strain evidence="2">IoA-00</strain>
    </source>
</reference>
<feature type="region of interest" description="Disordered" evidence="1">
    <location>
        <begin position="1"/>
        <end position="20"/>
    </location>
</feature>
<keyword evidence="3" id="KW-1185">Reference proteome</keyword>
<evidence type="ECO:0000313" key="3">
    <source>
        <dbReference type="Proteomes" id="UP000675881"/>
    </source>
</evidence>
<sequence length="122" mass="13862">MFRKLPHSQNPTSTNHKSKNTRRLAVPFIDSAKAINSVSHESLLKATARLGIPPLILKYLTNVYVTLIGNGRWSGVRHFLIDGIDDAFNKKGLFYNQSSEEIKKEEKDLCQSLGMLWSLYEL</sequence>